<reference evidence="2 3" key="1">
    <citation type="submission" date="2006-06" db="EMBL/GenBank/DDBJ databases">
        <authorList>
            <person name="Moran M.A."/>
            <person name="Ferriera S."/>
            <person name="Johnson J."/>
            <person name="Kravitz S."/>
            <person name="Beeson K."/>
            <person name="Sutton G."/>
            <person name="Rogers Y.-H."/>
            <person name="Friedman R."/>
            <person name="Frazier M."/>
            <person name="Venter J.C."/>
        </authorList>
    </citation>
    <scope>NUCLEOTIDE SEQUENCE [LARGE SCALE GENOMIC DNA]</scope>
    <source>
        <strain evidence="2 3">E-37</strain>
    </source>
</reference>
<dbReference type="InterPro" id="IPR020904">
    <property type="entry name" value="Sc_DH/Rdtase_CS"/>
</dbReference>
<proteinExistence type="inferred from homology"/>
<dbReference type="GO" id="GO:0016616">
    <property type="term" value="F:oxidoreductase activity, acting on the CH-OH group of donors, NAD or NADP as acceptor"/>
    <property type="evidence" value="ECO:0007669"/>
    <property type="project" value="TreeGrafter"/>
</dbReference>
<dbReference type="eggNOG" id="COG1028">
    <property type="taxonomic scope" value="Bacteria"/>
</dbReference>
<name>A3K6R9_SAGS3</name>
<comment type="similarity">
    <text evidence="1">Belongs to the short-chain dehydrogenases/reductases (SDR) family.</text>
</comment>
<dbReference type="PRINTS" id="PR00081">
    <property type="entry name" value="GDHRDH"/>
</dbReference>
<dbReference type="Gene3D" id="3.40.50.720">
    <property type="entry name" value="NAD(P)-binding Rossmann-like Domain"/>
    <property type="match status" value="1"/>
</dbReference>
<evidence type="ECO:0000256" key="1">
    <source>
        <dbReference type="ARBA" id="ARBA00006484"/>
    </source>
</evidence>
<dbReference type="Proteomes" id="UP000005713">
    <property type="component" value="Unassembled WGS sequence"/>
</dbReference>
<dbReference type="FunFam" id="3.40.50.720:FF:000084">
    <property type="entry name" value="Short-chain dehydrogenase reductase"/>
    <property type="match status" value="1"/>
</dbReference>
<comment type="caution">
    <text evidence="2">The sequence shown here is derived from an EMBL/GenBank/DDBJ whole genome shotgun (WGS) entry which is preliminary data.</text>
</comment>
<evidence type="ECO:0000313" key="3">
    <source>
        <dbReference type="Proteomes" id="UP000005713"/>
    </source>
</evidence>
<dbReference type="PROSITE" id="PS00061">
    <property type="entry name" value="ADH_SHORT"/>
    <property type="match status" value="1"/>
</dbReference>
<accession>A3K6R9</accession>
<gene>
    <name evidence="2" type="ORF">SSE37_12651</name>
</gene>
<sequence>MTGAAAMQLKDRVAIVIGAGAIAEGIGIGRAISMGLAREGAFVVAADDNEDAAARTVDLIRDEGFAAEAAVVDVLDDASVERLVEGVADRHGRIDILHCNVGLGKSGPSGQTTPADWRRISDANLTSLHVAAQAVLPHMRAQGRGVITVTSSIASIRNVGYPHLAYSATKAGANQFARALAVELAPENIRVNAIIAGLIDTPRIGITLANSYGDKSEQEMRAARARQCPMGRMGSAWDIAEAAVFLASDKAGYITGSEMIVDGGLSASIRQVVDG</sequence>
<dbReference type="PRINTS" id="PR00080">
    <property type="entry name" value="SDRFAMILY"/>
</dbReference>
<organism evidence="2 3">
    <name type="scientific">Sagittula stellata (strain ATCC 700073 / DSM 11524 / E-37)</name>
    <dbReference type="NCBI Taxonomy" id="388399"/>
    <lineage>
        <taxon>Bacteria</taxon>
        <taxon>Pseudomonadati</taxon>
        <taxon>Pseudomonadota</taxon>
        <taxon>Alphaproteobacteria</taxon>
        <taxon>Rhodobacterales</taxon>
        <taxon>Roseobacteraceae</taxon>
        <taxon>Sagittula</taxon>
    </lineage>
</organism>
<evidence type="ECO:0000313" key="2">
    <source>
        <dbReference type="EMBL" id="EBA07046.1"/>
    </source>
</evidence>
<dbReference type="OrthoDB" id="9797020at2"/>
<keyword evidence="3" id="KW-1185">Reference proteome</keyword>
<dbReference type="InterPro" id="IPR002347">
    <property type="entry name" value="SDR_fam"/>
</dbReference>
<dbReference type="PANTHER" id="PTHR42760">
    <property type="entry name" value="SHORT-CHAIN DEHYDROGENASES/REDUCTASES FAMILY MEMBER"/>
    <property type="match status" value="1"/>
</dbReference>
<dbReference type="AlphaFoldDB" id="A3K6R9"/>
<dbReference type="InterPro" id="IPR036291">
    <property type="entry name" value="NAD(P)-bd_dom_sf"/>
</dbReference>
<dbReference type="EMBL" id="AAYA01000011">
    <property type="protein sequence ID" value="EBA07046.1"/>
    <property type="molecule type" value="Genomic_DNA"/>
</dbReference>
<dbReference type="Pfam" id="PF13561">
    <property type="entry name" value="adh_short_C2"/>
    <property type="match status" value="1"/>
</dbReference>
<dbReference type="SUPFAM" id="SSF51735">
    <property type="entry name" value="NAD(P)-binding Rossmann-fold domains"/>
    <property type="match status" value="1"/>
</dbReference>
<protein>
    <submittedName>
        <fullName evidence="2">Short-chain dehydrogenase/reductase SDR</fullName>
    </submittedName>
</protein>